<protein>
    <submittedName>
        <fullName evidence="1">Uncharacterized protein</fullName>
    </submittedName>
</protein>
<name>A0A7S2XB62_9EUKA</name>
<evidence type="ECO:0000313" key="1">
    <source>
        <dbReference type="EMBL" id="CAD9762647.1"/>
    </source>
</evidence>
<gene>
    <name evidence="1" type="ORF">LSP00402_LOCUS9271</name>
</gene>
<dbReference type="AlphaFoldDB" id="A0A7S2XB62"/>
<reference evidence="1" key="1">
    <citation type="submission" date="2021-01" db="EMBL/GenBank/DDBJ databases">
        <authorList>
            <person name="Corre E."/>
            <person name="Pelletier E."/>
            <person name="Niang G."/>
            <person name="Scheremetjew M."/>
            <person name="Finn R."/>
            <person name="Kale V."/>
            <person name="Holt S."/>
            <person name="Cochrane G."/>
            <person name="Meng A."/>
            <person name="Brown T."/>
            <person name="Cohen L."/>
        </authorList>
    </citation>
    <scope>NUCLEOTIDE SEQUENCE</scope>
    <source>
        <strain evidence="1">CCMP622</strain>
    </source>
</reference>
<proteinExistence type="predicted"/>
<organism evidence="1">
    <name type="scientific">Lotharella oceanica</name>
    <dbReference type="NCBI Taxonomy" id="641309"/>
    <lineage>
        <taxon>Eukaryota</taxon>
        <taxon>Sar</taxon>
        <taxon>Rhizaria</taxon>
        <taxon>Cercozoa</taxon>
        <taxon>Chlorarachniophyceae</taxon>
        <taxon>Lotharella</taxon>
    </lineage>
</organism>
<dbReference type="EMBL" id="HBHP01014897">
    <property type="protein sequence ID" value="CAD9762647.1"/>
    <property type="molecule type" value="Transcribed_RNA"/>
</dbReference>
<accession>A0A7S2XB62</accession>
<sequence length="180" mass="19796">MVTNTRVRWQANVNIIMDAVKRNLHALPIVAQAGCKSVVLEAMSKKDRDSFERFAYASYLLSVEAPSGNGANSSVALGLNAFYIDPNGTRYADIHDRYFYPLGAPTQFAPDPDVDFYMQKDGLTYKRTFENGVVLVNPTKHDTTGNDLGGSYVDPESNDPTKVVTSVDLPQKTAVIMLKA</sequence>